<protein>
    <recommendedName>
        <fullName evidence="2">histidine kinase</fullName>
        <ecNumber evidence="2">2.7.13.3</ecNumber>
    </recommendedName>
</protein>
<reference evidence="9" key="2">
    <citation type="submission" date="2023-06" db="EMBL/GenBank/DDBJ databases">
        <authorList>
            <person name="Lucena T."/>
            <person name="Sun Q."/>
        </authorList>
    </citation>
    <scope>NUCLEOTIDE SEQUENCE</scope>
    <source>
        <strain evidence="9">CECT 7703</strain>
    </source>
</reference>
<dbReference type="Pfam" id="PF08448">
    <property type="entry name" value="PAS_4"/>
    <property type="match status" value="1"/>
</dbReference>
<dbReference type="PANTHER" id="PTHR42878">
    <property type="entry name" value="TWO-COMPONENT HISTIDINE KINASE"/>
    <property type="match status" value="1"/>
</dbReference>
<sequence>MTYRLLSMLDPPPPGFRLQDVQKRDLLSGAVAVYCSSAESLYPLVEMFCQRVAGVLIVPGDGFRQEQLGTLLWRMTLPSRLQSAMRVLVEPLLAAIETALAQREKAVELGSTLNRLRYDLDIVRGDYLRVTAKLQSQVAQLVETQAELVQGEAELRAILDLLPQLIYASDERGRLLLANASFARKLGLSDPQLACGQEVRNLNLPARWLGQAALEDSLVWQSKAPRAMADLQLLQADGELSHYEVLKLPWTCGGQEAVLTVLHDVSARHAVEAQMVSLNEELEKRVQQRTGELQEANRELESFSYSVAHDLRSPLRAVMGFSQILEAEAGNLDGEQRDMLQRVQAAAVRMSQLIDDLLMLAQASRMQLERRPLDVAALGRQVWQQFAHLRGDRQVVFECEPALPALADSRLVQLVLEQLLTNAIKFTRGRVEARVGLGHLQLGDETVYVVRDNGVGFDMAAAEKLFMPFQRLHSTAQFEGSGIGLATARRAISRHGGRIWAEAQPGLGAQFYFTLPDG</sequence>
<dbReference type="PANTHER" id="PTHR42878:SF15">
    <property type="entry name" value="BACTERIOPHYTOCHROME"/>
    <property type="match status" value="1"/>
</dbReference>
<evidence type="ECO:0000256" key="4">
    <source>
        <dbReference type="ARBA" id="ARBA00022679"/>
    </source>
</evidence>
<proteinExistence type="predicted"/>
<evidence type="ECO:0000313" key="10">
    <source>
        <dbReference type="Proteomes" id="UP001180081"/>
    </source>
</evidence>
<feature type="domain" description="Histidine kinase" evidence="7">
    <location>
        <begin position="306"/>
        <end position="518"/>
    </location>
</feature>
<evidence type="ECO:0000256" key="5">
    <source>
        <dbReference type="ARBA" id="ARBA00022777"/>
    </source>
</evidence>
<dbReference type="InterPro" id="IPR005467">
    <property type="entry name" value="His_kinase_dom"/>
</dbReference>
<dbReference type="SUPFAM" id="SSF47384">
    <property type="entry name" value="Homodimeric domain of signal transducing histidine kinase"/>
    <property type="match status" value="1"/>
</dbReference>
<dbReference type="InterPro" id="IPR035965">
    <property type="entry name" value="PAS-like_dom_sf"/>
</dbReference>
<dbReference type="SUPFAM" id="SSF55874">
    <property type="entry name" value="ATPase domain of HSP90 chaperone/DNA topoisomerase II/histidine kinase"/>
    <property type="match status" value="1"/>
</dbReference>
<keyword evidence="9" id="KW-0067">ATP-binding</keyword>
<dbReference type="InterPro" id="IPR000014">
    <property type="entry name" value="PAS"/>
</dbReference>
<dbReference type="Pfam" id="PF02518">
    <property type="entry name" value="HATPase_c"/>
    <property type="match status" value="1"/>
</dbReference>
<dbReference type="EC" id="2.7.13.3" evidence="2"/>
<keyword evidence="3" id="KW-0597">Phosphoprotein</keyword>
<dbReference type="SMART" id="SM00388">
    <property type="entry name" value="HisKA"/>
    <property type="match status" value="1"/>
</dbReference>
<accession>A0ABT8BC76</accession>
<dbReference type="InterPro" id="IPR013656">
    <property type="entry name" value="PAS_4"/>
</dbReference>
<organism evidence="9 10">
    <name type="scientific">Chitinimonas viridis</name>
    <dbReference type="NCBI Taxonomy" id="664880"/>
    <lineage>
        <taxon>Bacteria</taxon>
        <taxon>Pseudomonadati</taxon>
        <taxon>Pseudomonadota</taxon>
        <taxon>Betaproteobacteria</taxon>
        <taxon>Neisseriales</taxon>
        <taxon>Chitinibacteraceae</taxon>
        <taxon>Chitinimonas</taxon>
    </lineage>
</organism>
<dbReference type="PROSITE" id="PS50112">
    <property type="entry name" value="PAS"/>
    <property type="match status" value="1"/>
</dbReference>
<dbReference type="Proteomes" id="UP001180081">
    <property type="component" value="Unassembled WGS sequence"/>
</dbReference>
<reference evidence="9" key="1">
    <citation type="journal article" date="2014" name="Int. J. Syst. Evol. Microbiol.">
        <title>Complete genome of a new Firmicutes species belonging to the dominant human colonic microbiota ('Ruminococcus bicirculans') reveals two chromosomes and a selective capacity to utilize plant glucans.</title>
        <authorList>
            <consortium name="NISC Comparative Sequencing Program"/>
            <person name="Wegmann U."/>
            <person name="Louis P."/>
            <person name="Goesmann A."/>
            <person name="Henrissat B."/>
            <person name="Duncan S.H."/>
            <person name="Flint H.J."/>
        </authorList>
    </citation>
    <scope>NUCLEOTIDE SEQUENCE</scope>
    <source>
        <strain evidence="9">CECT 7703</strain>
    </source>
</reference>
<comment type="caution">
    <text evidence="9">The sequence shown here is derived from an EMBL/GenBank/DDBJ whole genome shotgun (WGS) entry which is preliminary data.</text>
</comment>
<evidence type="ECO:0000259" key="7">
    <source>
        <dbReference type="PROSITE" id="PS50109"/>
    </source>
</evidence>
<dbReference type="NCBIfam" id="TIGR00229">
    <property type="entry name" value="sensory_box"/>
    <property type="match status" value="1"/>
</dbReference>
<dbReference type="Gene3D" id="3.30.565.10">
    <property type="entry name" value="Histidine kinase-like ATPase, C-terminal domain"/>
    <property type="match status" value="1"/>
</dbReference>
<evidence type="ECO:0000256" key="6">
    <source>
        <dbReference type="ARBA" id="ARBA00023136"/>
    </source>
</evidence>
<dbReference type="GO" id="GO:0005524">
    <property type="term" value="F:ATP binding"/>
    <property type="evidence" value="ECO:0007669"/>
    <property type="project" value="UniProtKB-KW"/>
</dbReference>
<dbReference type="InterPro" id="IPR036097">
    <property type="entry name" value="HisK_dim/P_sf"/>
</dbReference>
<keyword evidence="6" id="KW-0472">Membrane</keyword>
<dbReference type="Pfam" id="PF00512">
    <property type="entry name" value="HisKA"/>
    <property type="match status" value="1"/>
</dbReference>
<dbReference type="InterPro" id="IPR003661">
    <property type="entry name" value="HisK_dim/P_dom"/>
</dbReference>
<dbReference type="CDD" id="cd00082">
    <property type="entry name" value="HisKA"/>
    <property type="match status" value="1"/>
</dbReference>
<evidence type="ECO:0000256" key="1">
    <source>
        <dbReference type="ARBA" id="ARBA00000085"/>
    </source>
</evidence>
<dbReference type="Gene3D" id="1.10.287.130">
    <property type="match status" value="1"/>
</dbReference>
<dbReference type="InterPro" id="IPR050351">
    <property type="entry name" value="BphY/WalK/GraS-like"/>
</dbReference>
<evidence type="ECO:0000259" key="8">
    <source>
        <dbReference type="PROSITE" id="PS50112"/>
    </source>
</evidence>
<keyword evidence="4" id="KW-0808">Transferase</keyword>
<comment type="catalytic activity">
    <reaction evidence="1">
        <text>ATP + protein L-histidine = ADP + protein N-phospho-L-histidine.</text>
        <dbReference type="EC" id="2.7.13.3"/>
    </reaction>
</comment>
<keyword evidence="9" id="KW-0547">Nucleotide-binding</keyword>
<dbReference type="SMART" id="SM00387">
    <property type="entry name" value="HATPase_c"/>
    <property type="match status" value="1"/>
</dbReference>
<name>A0ABT8BC76_9NEIS</name>
<evidence type="ECO:0000256" key="3">
    <source>
        <dbReference type="ARBA" id="ARBA00022553"/>
    </source>
</evidence>
<dbReference type="PRINTS" id="PR00344">
    <property type="entry name" value="BCTRLSENSOR"/>
</dbReference>
<keyword evidence="5" id="KW-0418">Kinase</keyword>
<dbReference type="InterPro" id="IPR036890">
    <property type="entry name" value="HATPase_C_sf"/>
</dbReference>
<dbReference type="SUPFAM" id="SSF55785">
    <property type="entry name" value="PYP-like sensor domain (PAS domain)"/>
    <property type="match status" value="1"/>
</dbReference>
<dbReference type="RefSeq" id="WP_290334513.1">
    <property type="nucleotide sequence ID" value="NZ_JAUFPU010000023.1"/>
</dbReference>
<dbReference type="InterPro" id="IPR003594">
    <property type="entry name" value="HATPase_dom"/>
</dbReference>
<evidence type="ECO:0000313" key="9">
    <source>
        <dbReference type="EMBL" id="MDN3579196.1"/>
    </source>
</evidence>
<feature type="domain" description="PAS" evidence="8">
    <location>
        <begin position="151"/>
        <end position="193"/>
    </location>
</feature>
<keyword evidence="10" id="KW-1185">Reference proteome</keyword>
<dbReference type="Gene3D" id="3.30.450.20">
    <property type="entry name" value="PAS domain"/>
    <property type="match status" value="1"/>
</dbReference>
<dbReference type="EMBL" id="JAUFPU010000023">
    <property type="protein sequence ID" value="MDN3579196.1"/>
    <property type="molecule type" value="Genomic_DNA"/>
</dbReference>
<evidence type="ECO:0000256" key="2">
    <source>
        <dbReference type="ARBA" id="ARBA00012438"/>
    </source>
</evidence>
<dbReference type="InterPro" id="IPR004358">
    <property type="entry name" value="Sig_transdc_His_kin-like_C"/>
</dbReference>
<gene>
    <name evidence="9" type="ORF">QWZ03_20715</name>
</gene>
<dbReference type="PROSITE" id="PS50109">
    <property type="entry name" value="HIS_KIN"/>
    <property type="match status" value="1"/>
</dbReference>